<protein>
    <submittedName>
        <fullName evidence="2">Uncharacterized protein</fullName>
    </submittedName>
</protein>
<accession>A0A8D8M2A6</accession>
<evidence type="ECO:0000313" key="2">
    <source>
        <dbReference type="EMBL" id="CAG6619286.1"/>
    </source>
</evidence>
<name>A0A8D8M2A6_9HEMI</name>
<dbReference type="EMBL" id="HBUF01045146">
    <property type="protein sequence ID" value="CAG6619298.1"/>
    <property type="molecule type" value="Transcribed_RNA"/>
</dbReference>
<sequence length="125" mass="13411">MKRNACGHAVGRSRTSRARLRSCLVVASVCRLRNANHGILEPSASGSSAGRRCRRFRVAAASSISVGEFIPERDPIRGPRQAGSSTGAVHLSKNNAGVLRSAQRGQKPRSEQKGKSRLDLDVQHA</sequence>
<dbReference type="AlphaFoldDB" id="A0A8D8M2A6"/>
<feature type="compositionally biased region" description="Basic and acidic residues" evidence="1">
    <location>
        <begin position="108"/>
        <end position="125"/>
    </location>
</feature>
<dbReference type="EMBL" id="HBUF01045143">
    <property type="protein sequence ID" value="CAG6619280.1"/>
    <property type="molecule type" value="Transcribed_RNA"/>
</dbReference>
<organism evidence="2">
    <name type="scientific">Cacopsylla melanoneura</name>
    <dbReference type="NCBI Taxonomy" id="428564"/>
    <lineage>
        <taxon>Eukaryota</taxon>
        <taxon>Metazoa</taxon>
        <taxon>Ecdysozoa</taxon>
        <taxon>Arthropoda</taxon>
        <taxon>Hexapoda</taxon>
        <taxon>Insecta</taxon>
        <taxon>Pterygota</taxon>
        <taxon>Neoptera</taxon>
        <taxon>Paraneoptera</taxon>
        <taxon>Hemiptera</taxon>
        <taxon>Sternorrhyncha</taxon>
        <taxon>Psylloidea</taxon>
        <taxon>Psyllidae</taxon>
        <taxon>Psyllinae</taxon>
        <taxon>Cacopsylla</taxon>
    </lineage>
</organism>
<dbReference type="EMBL" id="HBUF01045147">
    <property type="protein sequence ID" value="CAG6619306.1"/>
    <property type="molecule type" value="Transcribed_RNA"/>
</dbReference>
<dbReference type="EMBL" id="HBUF01045148">
    <property type="protein sequence ID" value="CAG6619315.1"/>
    <property type="molecule type" value="Transcribed_RNA"/>
</dbReference>
<evidence type="ECO:0000256" key="1">
    <source>
        <dbReference type="SAM" id="MobiDB-lite"/>
    </source>
</evidence>
<feature type="region of interest" description="Disordered" evidence="1">
    <location>
        <begin position="71"/>
        <end position="125"/>
    </location>
</feature>
<dbReference type="EMBL" id="HBUF01506921">
    <property type="protein sequence ID" value="CAG6745894.1"/>
    <property type="molecule type" value="Transcribed_RNA"/>
</dbReference>
<proteinExistence type="predicted"/>
<dbReference type="EMBL" id="HBUF01045145">
    <property type="protein sequence ID" value="CAG6619292.1"/>
    <property type="molecule type" value="Transcribed_RNA"/>
</dbReference>
<dbReference type="EMBL" id="HBUF01045144">
    <property type="protein sequence ID" value="CAG6619286.1"/>
    <property type="molecule type" value="Transcribed_RNA"/>
</dbReference>
<feature type="compositionally biased region" description="Polar residues" evidence="1">
    <location>
        <begin position="82"/>
        <end position="95"/>
    </location>
</feature>
<reference evidence="2" key="1">
    <citation type="submission" date="2021-05" db="EMBL/GenBank/DDBJ databases">
        <authorList>
            <person name="Alioto T."/>
            <person name="Alioto T."/>
            <person name="Gomez Garrido J."/>
        </authorList>
    </citation>
    <scope>NUCLEOTIDE SEQUENCE</scope>
</reference>